<organism evidence="1 2">
    <name type="scientific">Clostridium cadaveris</name>
    <dbReference type="NCBI Taxonomy" id="1529"/>
    <lineage>
        <taxon>Bacteria</taxon>
        <taxon>Bacillati</taxon>
        <taxon>Bacillota</taxon>
        <taxon>Clostridia</taxon>
        <taxon>Eubacteriales</taxon>
        <taxon>Clostridiaceae</taxon>
        <taxon>Clostridium</taxon>
    </lineage>
</organism>
<evidence type="ECO:0000313" key="1">
    <source>
        <dbReference type="EMBL" id="PWL53813.1"/>
    </source>
</evidence>
<protein>
    <submittedName>
        <fullName evidence="1">Uncharacterized protein</fullName>
    </submittedName>
</protein>
<comment type="caution">
    <text evidence="1">The sequence shown here is derived from an EMBL/GenBank/DDBJ whole genome shotgun (WGS) entry which is preliminary data.</text>
</comment>
<dbReference type="EMBL" id="QAMZ01000030">
    <property type="protein sequence ID" value="PWL53813.1"/>
    <property type="molecule type" value="Genomic_DNA"/>
</dbReference>
<evidence type="ECO:0000313" key="2">
    <source>
        <dbReference type="Proteomes" id="UP000246114"/>
    </source>
</evidence>
<gene>
    <name evidence="1" type="ORF">DBY38_06550</name>
</gene>
<sequence>MATLKEKILELLKTNNGLSDREITNRIFGEVYPQQSVNQACNGMNKAGIITRKTREDGKIGNYTVCQINIIKKDLPKLKSIEIE</sequence>
<dbReference type="AlphaFoldDB" id="A0A316MBB0"/>
<proteinExistence type="predicted"/>
<accession>A0A316MBB0</accession>
<name>A0A316MBB0_9CLOT</name>
<reference evidence="1 2" key="1">
    <citation type="submission" date="2018-03" db="EMBL/GenBank/DDBJ databases">
        <title>The uncultured portion of the human microbiome is neutrally assembled.</title>
        <authorList>
            <person name="Jeraldo P."/>
            <person name="Boardman L."/>
            <person name="White B.A."/>
            <person name="Nelson H."/>
            <person name="Goldenfeld N."/>
            <person name="Chia N."/>
        </authorList>
    </citation>
    <scope>NUCLEOTIDE SEQUENCE [LARGE SCALE GENOMIC DNA]</scope>
    <source>
        <strain evidence="1">CIM:MAG 903</strain>
    </source>
</reference>
<dbReference type="Proteomes" id="UP000246114">
    <property type="component" value="Unassembled WGS sequence"/>
</dbReference>